<evidence type="ECO:0000256" key="1">
    <source>
        <dbReference type="SAM" id="MobiDB-lite"/>
    </source>
</evidence>
<accession>A0AAD4QPG5</accession>
<dbReference type="AlphaFoldDB" id="A0AAD4QPG5"/>
<feature type="compositionally biased region" description="Basic residues" evidence="1">
    <location>
        <begin position="110"/>
        <end position="123"/>
    </location>
</feature>
<organism evidence="2 3">
    <name type="scientific">Multifurca ochricompacta</name>
    <dbReference type="NCBI Taxonomy" id="376703"/>
    <lineage>
        <taxon>Eukaryota</taxon>
        <taxon>Fungi</taxon>
        <taxon>Dikarya</taxon>
        <taxon>Basidiomycota</taxon>
        <taxon>Agaricomycotina</taxon>
        <taxon>Agaricomycetes</taxon>
        <taxon>Russulales</taxon>
        <taxon>Russulaceae</taxon>
        <taxon>Multifurca</taxon>
    </lineage>
</organism>
<protein>
    <submittedName>
        <fullName evidence="2">Uncharacterized protein</fullName>
    </submittedName>
</protein>
<feature type="region of interest" description="Disordered" evidence="1">
    <location>
        <begin position="148"/>
        <end position="168"/>
    </location>
</feature>
<dbReference type="Proteomes" id="UP001203297">
    <property type="component" value="Unassembled WGS sequence"/>
</dbReference>
<sequence>METFSWSDTLRALIAPCLACLKSSQSERNDLEDLLADSGSGTTADAETLSLHSNPGTAPRRRRTRFGKSIQLFGWSLFGRPAIRLPDDDEEEEDERTAAEENGQQEQTRRKSNNQHRHQHRPAHPTISSSTLDSDAAPLDSAAIVSHATKHAEEEAARAARRARRRERKEMKRAALALALEHAATLEGGGGNFEGFPGSGGGGRRAPLPSPFGRSLDIGAPHRMGGNGDAMEVNGDDDYDDDEGDFGAGAYVRRAPGSSDSGGRGSDSRSRTSTSLSLSSSGQKLVQSSVQSYNHHYISQQQQYQQQQPTPTTALPLPLPSSKPKKNKLSSRSSGSKTTSSSSKRSVRSSLSAPQSPSLASPVVVQFPEATVPEARPLVAEQEFEGFPSDLGLHTVSIERLSSGFPSPGIGGPRNGKRERDLGAFLANRGDS</sequence>
<comment type="caution">
    <text evidence="2">The sequence shown here is derived from an EMBL/GenBank/DDBJ whole genome shotgun (WGS) entry which is preliminary data.</text>
</comment>
<feature type="region of interest" description="Disordered" evidence="1">
    <location>
        <begin position="86"/>
        <end position="134"/>
    </location>
</feature>
<proteinExistence type="predicted"/>
<reference evidence="2" key="1">
    <citation type="journal article" date="2022" name="New Phytol.">
        <title>Evolutionary transition to the ectomycorrhizal habit in the genomes of a hyperdiverse lineage of mushroom-forming fungi.</title>
        <authorList>
            <person name="Looney B."/>
            <person name="Miyauchi S."/>
            <person name="Morin E."/>
            <person name="Drula E."/>
            <person name="Courty P.E."/>
            <person name="Kohler A."/>
            <person name="Kuo A."/>
            <person name="LaButti K."/>
            <person name="Pangilinan J."/>
            <person name="Lipzen A."/>
            <person name="Riley R."/>
            <person name="Andreopoulos W."/>
            <person name="He G."/>
            <person name="Johnson J."/>
            <person name="Nolan M."/>
            <person name="Tritt A."/>
            <person name="Barry K.W."/>
            <person name="Grigoriev I.V."/>
            <person name="Nagy L.G."/>
            <person name="Hibbett D."/>
            <person name="Henrissat B."/>
            <person name="Matheny P.B."/>
            <person name="Labbe J."/>
            <person name="Martin F.M."/>
        </authorList>
    </citation>
    <scope>NUCLEOTIDE SEQUENCE</scope>
    <source>
        <strain evidence="2">BPL690</strain>
    </source>
</reference>
<feature type="compositionally biased region" description="Gly residues" evidence="1">
    <location>
        <begin position="187"/>
        <end position="204"/>
    </location>
</feature>
<evidence type="ECO:0000313" key="3">
    <source>
        <dbReference type="Proteomes" id="UP001203297"/>
    </source>
</evidence>
<name>A0AAD4QPG5_9AGAM</name>
<feature type="compositionally biased region" description="Low complexity" evidence="1">
    <location>
        <begin position="299"/>
        <end position="322"/>
    </location>
</feature>
<dbReference type="EMBL" id="WTXG01000010">
    <property type="protein sequence ID" value="KAI0302822.1"/>
    <property type="molecule type" value="Genomic_DNA"/>
</dbReference>
<feature type="region of interest" description="Disordered" evidence="1">
    <location>
        <begin position="35"/>
        <end position="65"/>
    </location>
</feature>
<feature type="compositionally biased region" description="Low complexity" evidence="1">
    <location>
        <begin position="271"/>
        <end position="292"/>
    </location>
</feature>
<gene>
    <name evidence="2" type="ORF">B0F90DRAFT_170641</name>
</gene>
<feature type="compositionally biased region" description="Acidic residues" evidence="1">
    <location>
        <begin position="234"/>
        <end position="245"/>
    </location>
</feature>
<feature type="region of interest" description="Disordered" evidence="1">
    <location>
        <begin position="187"/>
        <end position="362"/>
    </location>
</feature>
<feature type="compositionally biased region" description="Polar residues" evidence="1">
    <location>
        <begin position="39"/>
        <end position="56"/>
    </location>
</feature>
<evidence type="ECO:0000313" key="2">
    <source>
        <dbReference type="EMBL" id="KAI0302822.1"/>
    </source>
</evidence>
<keyword evidence="3" id="KW-1185">Reference proteome</keyword>
<feature type="compositionally biased region" description="Low complexity" evidence="1">
    <location>
        <begin position="330"/>
        <end position="362"/>
    </location>
</feature>